<evidence type="ECO:0000256" key="6">
    <source>
        <dbReference type="ARBA" id="ARBA00023157"/>
    </source>
</evidence>
<dbReference type="Pfam" id="PF00578">
    <property type="entry name" value="AhpC-TSA"/>
    <property type="match status" value="1"/>
</dbReference>
<dbReference type="AlphaFoldDB" id="A0A426QGB1"/>
<keyword evidence="15" id="KW-1185">Reference proteome</keyword>
<dbReference type="InterPro" id="IPR050924">
    <property type="entry name" value="Peroxiredoxin_BCP/PrxQ"/>
</dbReference>
<evidence type="ECO:0000256" key="11">
    <source>
        <dbReference type="ARBA" id="ARBA00049091"/>
    </source>
</evidence>
<keyword evidence="7" id="KW-0676">Redox-active center</keyword>
<gene>
    <name evidence="14" type="ORF">D6C00_01530</name>
</gene>
<reference evidence="14 15" key="1">
    <citation type="journal article" date="2010" name="Int. J. Syst. Evol. Microbiol.">
        <title>Thiohalobacter thiocyanaticus gen. nov., sp. nov., a moderately halophilic, sulfur-oxidizing gammaproteobacterium from hypersaline lakes, that utilizes thiocyanate.</title>
        <authorList>
            <person name="Sorokin D.Y."/>
            <person name="Kovaleva O.L."/>
            <person name="Tourova T.P."/>
            <person name="Muyzer G."/>
        </authorList>
    </citation>
    <scope>NUCLEOTIDE SEQUENCE [LARGE SCALE GENOMIC DNA]</scope>
    <source>
        <strain evidence="14 15">Hrh1</strain>
    </source>
</reference>
<dbReference type="InterPro" id="IPR013766">
    <property type="entry name" value="Thioredoxin_domain"/>
</dbReference>
<keyword evidence="5" id="KW-0560">Oxidoreductase</keyword>
<keyword evidence="6" id="KW-1015">Disulfide bond</keyword>
<feature type="signal peptide" evidence="12">
    <location>
        <begin position="1"/>
        <end position="22"/>
    </location>
</feature>
<organism evidence="14 15">
    <name type="scientific">Thiohalobacter thiocyanaticus</name>
    <dbReference type="NCBI Taxonomy" id="585455"/>
    <lineage>
        <taxon>Bacteria</taxon>
        <taxon>Pseudomonadati</taxon>
        <taxon>Pseudomonadota</taxon>
        <taxon>Gammaproteobacteria</taxon>
        <taxon>Thiohalobacterales</taxon>
        <taxon>Thiohalobacteraceae</taxon>
        <taxon>Thiohalobacter</taxon>
    </lineage>
</organism>
<evidence type="ECO:0000256" key="2">
    <source>
        <dbReference type="ARBA" id="ARBA00013017"/>
    </source>
</evidence>
<dbReference type="InterPro" id="IPR000866">
    <property type="entry name" value="AhpC/TSA"/>
</dbReference>
<evidence type="ECO:0000256" key="3">
    <source>
        <dbReference type="ARBA" id="ARBA00022559"/>
    </source>
</evidence>
<dbReference type="PANTHER" id="PTHR42801:SF7">
    <property type="entry name" value="SLL1159 PROTEIN"/>
    <property type="match status" value="1"/>
</dbReference>
<evidence type="ECO:0000256" key="7">
    <source>
        <dbReference type="ARBA" id="ARBA00023284"/>
    </source>
</evidence>
<evidence type="ECO:0000256" key="4">
    <source>
        <dbReference type="ARBA" id="ARBA00022862"/>
    </source>
</evidence>
<dbReference type="GO" id="GO:0045454">
    <property type="term" value="P:cell redox homeostasis"/>
    <property type="evidence" value="ECO:0007669"/>
    <property type="project" value="TreeGrafter"/>
</dbReference>
<dbReference type="EMBL" id="QZMU01000001">
    <property type="protein sequence ID" value="RRQ20786.1"/>
    <property type="molecule type" value="Genomic_DNA"/>
</dbReference>
<dbReference type="PROSITE" id="PS51352">
    <property type="entry name" value="THIOREDOXIN_2"/>
    <property type="match status" value="1"/>
</dbReference>
<name>A0A426QGB1_9GAMM</name>
<dbReference type="GO" id="GO:0005737">
    <property type="term" value="C:cytoplasm"/>
    <property type="evidence" value="ECO:0007669"/>
    <property type="project" value="TreeGrafter"/>
</dbReference>
<keyword evidence="4" id="KW-0049">Antioxidant</keyword>
<dbReference type="Gene3D" id="3.40.30.10">
    <property type="entry name" value="Glutaredoxin"/>
    <property type="match status" value="1"/>
</dbReference>
<evidence type="ECO:0000256" key="5">
    <source>
        <dbReference type="ARBA" id="ARBA00023002"/>
    </source>
</evidence>
<protein>
    <recommendedName>
        <fullName evidence="2">thioredoxin-dependent peroxiredoxin</fullName>
        <ecNumber evidence="2">1.11.1.24</ecNumber>
    </recommendedName>
    <alternativeName>
        <fullName evidence="8">Thioredoxin peroxidase</fullName>
    </alternativeName>
    <alternativeName>
        <fullName evidence="10">Thioredoxin-dependent peroxiredoxin Bcp</fullName>
    </alternativeName>
</protein>
<evidence type="ECO:0000256" key="10">
    <source>
        <dbReference type="ARBA" id="ARBA00042639"/>
    </source>
</evidence>
<feature type="domain" description="Thioredoxin" evidence="13">
    <location>
        <begin position="69"/>
        <end position="241"/>
    </location>
</feature>
<dbReference type="EC" id="1.11.1.24" evidence="2"/>
<accession>A0A426QGB1</accession>
<comment type="function">
    <text evidence="1">Thiol-specific peroxidase that catalyzes the reduction of hydrogen peroxide and organic hydroperoxides to water and alcohols, respectively. Plays a role in cell protection against oxidative stress by detoxifying peroxides and as sensor of hydrogen peroxide-mediated signaling events.</text>
</comment>
<dbReference type="GO" id="GO:0008379">
    <property type="term" value="F:thioredoxin peroxidase activity"/>
    <property type="evidence" value="ECO:0007669"/>
    <property type="project" value="TreeGrafter"/>
</dbReference>
<dbReference type="SUPFAM" id="SSF52833">
    <property type="entry name" value="Thioredoxin-like"/>
    <property type="match status" value="1"/>
</dbReference>
<dbReference type="Proteomes" id="UP000287798">
    <property type="component" value="Unassembled WGS sequence"/>
</dbReference>
<dbReference type="CDD" id="cd02970">
    <property type="entry name" value="PRX_like2"/>
    <property type="match status" value="1"/>
</dbReference>
<dbReference type="PANTHER" id="PTHR42801">
    <property type="entry name" value="THIOREDOXIN-DEPENDENT PEROXIDE REDUCTASE"/>
    <property type="match status" value="1"/>
</dbReference>
<comment type="catalytic activity">
    <reaction evidence="11">
        <text>a hydroperoxide + [thioredoxin]-dithiol = an alcohol + [thioredoxin]-disulfide + H2O</text>
        <dbReference type="Rhea" id="RHEA:62620"/>
        <dbReference type="Rhea" id="RHEA-COMP:10698"/>
        <dbReference type="Rhea" id="RHEA-COMP:10700"/>
        <dbReference type="ChEBI" id="CHEBI:15377"/>
        <dbReference type="ChEBI" id="CHEBI:29950"/>
        <dbReference type="ChEBI" id="CHEBI:30879"/>
        <dbReference type="ChEBI" id="CHEBI:35924"/>
        <dbReference type="ChEBI" id="CHEBI:50058"/>
        <dbReference type="EC" id="1.11.1.24"/>
    </reaction>
</comment>
<proteinExistence type="inferred from homology"/>
<comment type="similarity">
    <text evidence="9">Belongs to the peroxiredoxin family. BCP/PrxQ subfamily.</text>
</comment>
<evidence type="ECO:0000259" key="13">
    <source>
        <dbReference type="PROSITE" id="PS51352"/>
    </source>
</evidence>
<dbReference type="OrthoDB" id="9809746at2"/>
<evidence type="ECO:0000313" key="15">
    <source>
        <dbReference type="Proteomes" id="UP000287798"/>
    </source>
</evidence>
<feature type="chain" id="PRO_5019498840" description="thioredoxin-dependent peroxiredoxin" evidence="12">
    <location>
        <begin position="23"/>
        <end position="241"/>
    </location>
</feature>
<dbReference type="RefSeq" id="WP_125180001.1">
    <property type="nucleotide sequence ID" value="NZ_QZMU01000001.1"/>
</dbReference>
<keyword evidence="12" id="KW-0732">Signal</keyword>
<dbReference type="GO" id="GO:0034599">
    <property type="term" value="P:cellular response to oxidative stress"/>
    <property type="evidence" value="ECO:0007669"/>
    <property type="project" value="TreeGrafter"/>
</dbReference>
<evidence type="ECO:0000256" key="9">
    <source>
        <dbReference type="ARBA" id="ARBA00038489"/>
    </source>
</evidence>
<keyword evidence="3" id="KW-0575">Peroxidase</keyword>
<evidence type="ECO:0000256" key="1">
    <source>
        <dbReference type="ARBA" id="ARBA00003330"/>
    </source>
</evidence>
<evidence type="ECO:0000256" key="8">
    <source>
        <dbReference type="ARBA" id="ARBA00032824"/>
    </source>
</evidence>
<evidence type="ECO:0000313" key="14">
    <source>
        <dbReference type="EMBL" id="RRQ20786.1"/>
    </source>
</evidence>
<evidence type="ECO:0000256" key="12">
    <source>
        <dbReference type="SAM" id="SignalP"/>
    </source>
</evidence>
<sequence>MSKSLFAALSLSVLLPLQPVLAEPGSDSLHERIEAYKAGQDPDRMPAADRAVMKQAQEELAERLPDPGLDVGERAPDFSLPNAMGEEVRLYDLLEQGPVVLTFYRGAWCPYCNLELKALTEARPDIRAQGAQLIAVTPQQPDQSLKQVREDGYPFEILSDLDDAVMKDYNLYFEVAEELDAVYRKMGLNLEAFNGEGRRGLPVPGTFVIDRDGVIRAAFADVDYTKRMEPAAVVEALKTLE</sequence>
<comment type="caution">
    <text evidence="14">The sequence shown here is derived from an EMBL/GenBank/DDBJ whole genome shotgun (WGS) entry which is preliminary data.</text>
</comment>
<dbReference type="InterPro" id="IPR036249">
    <property type="entry name" value="Thioredoxin-like_sf"/>
</dbReference>